<protein>
    <submittedName>
        <fullName evidence="1">Uncharacterized protein</fullName>
    </submittedName>
</protein>
<comment type="caution">
    <text evidence="1">The sequence shown here is derived from an EMBL/GenBank/DDBJ whole genome shotgun (WGS) entry which is preliminary data.</text>
</comment>
<name>A0A7V8SY72_9BACT</name>
<reference evidence="1" key="1">
    <citation type="submission" date="2020-06" db="EMBL/GenBank/DDBJ databases">
        <title>Legume-microbial interactions unlock mineral nutrients during tropical forest succession.</title>
        <authorList>
            <person name="Epihov D.Z."/>
        </authorList>
    </citation>
    <scope>NUCLEOTIDE SEQUENCE [LARGE SCALE GENOMIC DNA]</scope>
    <source>
        <strain evidence="1">Pan2503</strain>
    </source>
</reference>
<dbReference type="EMBL" id="JACDQQ010001667">
    <property type="protein sequence ID" value="MBA0086758.1"/>
    <property type="molecule type" value="Genomic_DNA"/>
</dbReference>
<proteinExistence type="predicted"/>
<evidence type="ECO:0000313" key="1">
    <source>
        <dbReference type="EMBL" id="MBA0086758.1"/>
    </source>
</evidence>
<keyword evidence="2" id="KW-1185">Reference proteome</keyword>
<gene>
    <name evidence="1" type="ORF">HRJ53_17395</name>
</gene>
<evidence type="ECO:0000313" key="2">
    <source>
        <dbReference type="Proteomes" id="UP000567293"/>
    </source>
</evidence>
<accession>A0A7V8SY72</accession>
<dbReference type="Proteomes" id="UP000567293">
    <property type="component" value="Unassembled WGS sequence"/>
</dbReference>
<organism evidence="1 2">
    <name type="scientific">Candidatus Acidiferrum panamense</name>
    <dbReference type="NCBI Taxonomy" id="2741543"/>
    <lineage>
        <taxon>Bacteria</taxon>
        <taxon>Pseudomonadati</taxon>
        <taxon>Acidobacteriota</taxon>
        <taxon>Terriglobia</taxon>
        <taxon>Candidatus Acidiferrales</taxon>
        <taxon>Candidatus Acidiferrum</taxon>
    </lineage>
</organism>
<dbReference type="AlphaFoldDB" id="A0A7V8SY72"/>
<sequence>MLQAILSRVHYNLMHPKTPMAIMPLVEEQIRRQRSKAAAPEQAWQMIERLKGQPDPPDLLRTIVQHLQQFAHDYEHHCEMARSQGVQPISCEKACEVLRKIEEAIERL</sequence>